<sequence length="501" mass="52480">MTAPFSALLAPRLAALEAGLLERSEAVRLALLAALAGEHVLLIGPPGTAKSALARRLHTAFDGARYFERLLTRFSVPEELFGPLSLKALEADRYERLVDGYLPTAGLAFLDEVFKANSAILNALLTLLNERVFDNGSHRAPVPLVCVVAASNEVPEDEALQAFHDRFLVRVPVAPIGDASFAALLELGEVAPAAEAPPITVTERDALAAAARRVTLPAEVLAALQAARARCTARQIAVSDRRWRQTAGLLRTAAASSGRQAVQTLDLWLLPHCLGGTPAQVAELQAWVEAELLGAQPVDTRAFDRAVQAFEAQLRIEESAPAEAGDDAGQAGKMALARNLGGEGLDHADAGGLRLRAAALEAKSRRRWSPVHVQARLAQLDALIAQAEAEQAPLQARAARLEAELASSPWLPPMLAARLHAAQAASAAAVAGLQARLAACRAGFAALPIDPKLIGEAPEAPPWADEPGAAAEGPAARPAPRDAVQAAVAGLSQRPGTPARA</sequence>
<comment type="caution">
    <text evidence="3">The sequence shown here is derived from an EMBL/GenBank/DDBJ whole genome shotgun (WGS) entry which is preliminary data.</text>
</comment>
<dbReference type="InterPro" id="IPR041538">
    <property type="entry name" value="RavA-like_AAA_lid"/>
</dbReference>
<reference evidence="3 4" key="1">
    <citation type="submission" date="2020-08" db="EMBL/GenBank/DDBJ databases">
        <title>Aquariorum lacteus gen. nov., sp. nov., a new member of the family Comamonadaceae, isolated from freshwater aquarium.</title>
        <authorList>
            <person name="Chun S.-J."/>
        </authorList>
    </citation>
    <scope>NUCLEOTIDE SEQUENCE [LARGE SCALE GENOMIC DNA]</scope>
    <source>
        <strain evidence="3 4">SJAQ100</strain>
    </source>
</reference>
<evidence type="ECO:0000259" key="2">
    <source>
        <dbReference type="SMART" id="SM00382"/>
    </source>
</evidence>
<protein>
    <submittedName>
        <fullName evidence="3">AAA family ATPase</fullName>
    </submittedName>
</protein>
<dbReference type="InterPro" id="IPR050513">
    <property type="entry name" value="RavA_ATPases"/>
</dbReference>
<dbReference type="InterPro" id="IPR027417">
    <property type="entry name" value="P-loop_NTPase"/>
</dbReference>
<gene>
    <name evidence="3" type="ORF">H4F90_09230</name>
</gene>
<dbReference type="EMBL" id="JACIVI010000002">
    <property type="protein sequence ID" value="MBB1162163.1"/>
    <property type="molecule type" value="Genomic_DNA"/>
</dbReference>
<accession>A0A839HJH8</accession>
<dbReference type="SMART" id="SM00382">
    <property type="entry name" value="AAA"/>
    <property type="match status" value="1"/>
</dbReference>
<dbReference type="Gene3D" id="3.40.50.300">
    <property type="entry name" value="P-loop containing nucleotide triphosphate hydrolases"/>
    <property type="match status" value="1"/>
</dbReference>
<evidence type="ECO:0000313" key="3">
    <source>
        <dbReference type="EMBL" id="MBB1162163.1"/>
    </source>
</evidence>
<dbReference type="CDD" id="cd00009">
    <property type="entry name" value="AAA"/>
    <property type="match status" value="1"/>
</dbReference>
<proteinExistence type="predicted"/>
<feature type="domain" description="AAA+ ATPase" evidence="2">
    <location>
        <begin position="36"/>
        <end position="177"/>
    </location>
</feature>
<dbReference type="PANTHER" id="PTHR32204">
    <property type="entry name" value="ATPASE RAVA"/>
    <property type="match status" value="1"/>
</dbReference>
<keyword evidence="4" id="KW-1185">Reference proteome</keyword>
<name>A0A839HJH8_9BURK</name>
<dbReference type="AlphaFoldDB" id="A0A839HJH8"/>
<dbReference type="InterPro" id="IPR045427">
    <property type="entry name" value="MoxR"/>
</dbReference>
<dbReference type="Proteomes" id="UP000586093">
    <property type="component" value="Unassembled WGS sequence"/>
</dbReference>
<feature type="region of interest" description="Disordered" evidence="1">
    <location>
        <begin position="457"/>
        <end position="501"/>
    </location>
</feature>
<evidence type="ECO:0000313" key="4">
    <source>
        <dbReference type="Proteomes" id="UP000586093"/>
    </source>
</evidence>
<dbReference type="Pfam" id="PF17868">
    <property type="entry name" value="AAA_lid_8"/>
    <property type="match status" value="1"/>
</dbReference>
<dbReference type="RefSeq" id="WP_182663793.1">
    <property type="nucleotide sequence ID" value="NZ_JACIVI010000002.1"/>
</dbReference>
<dbReference type="PANTHER" id="PTHR32204:SF0">
    <property type="entry name" value="ATPASE RAVA"/>
    <property type="match status" value="1"/>
</dbReference>
<feature type="compositionally biased region" description="Low complexity" evidence="1">
    <location>
        <begin position="457"/>
        <end position="490"/>
    </location>
</feature>
<evidence type="ECO:0000256" key="1">
    <source>
        <dbReference type="SAM" id="MobiDB-lite"/>
    </source>
</evidence>
<organism evidence="3 4">
    <name type="scientific">Aquariibacter albus</name>
    <dbReference type="NCBI Taxonomy" id="2759899"/>
    <lineage>
        <taxon>Bacteria</taxon>
        <taxon>Pseudomonadati</taxon>
        <taxon>Pseudomonadota</taxon>
        <taxon>Betaproteobacteria</taxon>
        <taxon>Burkholderiales</taxon>
        <taxon>Sphaerotilaceae</taxon>
        <taxon>Aquariibacter</taxon>
    </lineage>
</organism>
<dbReference type="Pfam" id="PF20030">
    <property type="entry name" value="bpMoxR"/>
    <property type="match status" value="1"/>
</dbReference>
<dbReference type="SUPFAM" id="SSF52540">
    <property type="entry name" value="P-loop containing nucleoside triphosphate hydrolases"/>
    <property type="match status" value="1"/>
</dbReference>
<dbReference type="InterPro" id="IPR003593">
    <property type="entry name" value="AAA+_ATPase"/>
</dbReference>